<evidence type="ECO:0000256" key="5">
    <source>
        <dbReference type="ARBA" id="ARBA00023242"/>
    </source>
</evidence>
<keyword evidence="3" id="KW-0238">DNA-binding</keyword>
<feature type="domain" description="K-box" evidence="7">
    <location>
        <begin position="59"/>
        <end position="145"/>
    </location>
</feature>
<dbReference type="PROSITE" id="PS51297">
    <property type="entry name" value="K_BOX"/>
    <property type="match status" value="1"/>
</dbReference>
<dbReference type="InterPro" id="IPR036879">
    <property type="entry name" value="TF_MADSbox_sf"/>
</dbReference>
<dbReference type="InterPro" id="IPR002100">
    <property type="entry name" value="TF_MADSbox"/>
</dbReference>
<evidence type="ECO:0000256" key="4">
    <source>
        <dbReference type="ARBA" id="ARBA00023163"/>
    </source>
</evidence>
<dbReference type="PROSITE" id="PS50066">
    <property type="entry name" value="MADS_BOX_2"/>
    <property type="match status" value="1"/>
</dbReference>
<evidence type="ECO:0000259" key="7">
    <source>
        <dbReference type="PROSITE" id="PS51297"/>
    </source>
</evidence>
<evidence type="ECO:0000256" key="3">
    <source>
        <dbReference type="ARBA" id="ARBA00023125"/>
    </source>
</evidence>
<evidence type="ECO:0000256" key="2">
    <source>
        <dbReference type="ARBA" id="ARBA00023015"/>
    </source>
</evidence>
<protein>
    <submittedName>
        <fullName evidence="8">PISTILLATA homolog RfPI-2</fullName>
    </submittedName>
</protein>
<dbReference type="GO" id="GO:0003700">
    <property type="term" value="F:DNA-binding transcription factor activity"/>
    <property type="evidence" value="ECO:0007669"/>
    <property type="project" value="InterPro"/>
</dbReference>
<dbReference type="SUPFAM" id="SSF55455">
    <property type="entry name" value="SRF-like"/>
    <property type="match status" value="1"/>
</dbReference>
<dbReference type="InterPro" id="IPR002487">
    <property type="entry name" value="TF_Kbox"/>
</dbReference>
<dbReference type="GO" id="GO:0005634">
    <property type="term" value="C:nucleus"/>
    <property type="evidence" value="ECO:0007669"/>
    <property type="project" value="UniProtKB-SubCell"/>
</dbReference>
<keyword evidence="2" id="KW-0805">Transcription regulation</keyword>
<reference evidence="8" key="1">
    <citation type="journal article" date="1999" name="Nature">
        <title>Evolution of genetic mechanisms controlling petal development.</title>
        <authorList>
            <person name="Kramer E.M."/>
            <person name="Irish V.F."/>
        </authorList>
    </citation>
    <scope>NUCLEOTIDE SEQUENCE</scope>
</reference>
<proteinExistence type="evidence at transcript level"/>
<keyword evidence="5" id="KW-0539">Nucleus</keyword>
<evidence type="ECO:0000313" key="8">
    <source>
        <dbReference type="EMBL" id="AAD31700.1"/>
    </source>
</evidence>
<dbReference type="Gene3D" id="3.40.1810.10">
    <property type="entry name" value="Transcription factor, MADS-box"/>
    <property type="match status" value="1"/>
</dbReference>
<dbReference type="GO" id="GO:0003677">
    <property type="term" value="F:DNA binding"/>
    <property type="evidence" value="ECO:0007669"/>
    <property type="project" value="UniProtKB-KW"/>
</dbReference>
<evidence type="ECO:0000259" key="6">
    <source>
        <dbReference type="PROSITE" id="PS50066"/>
    </source>
</evidence>
<dbReference type="EMBL" id="AF130872">
    <property type="protein sequence ID" value="AAD31700.1"/>
    <property type="molecule type" value="mRNA"/>
</dbReference>
<accession>Q9XF55</accession>
<feature type="non-terminal residue" evidence="8">
    <location>
        <position position="1"/>
    </location>
</feature>
<dbReference type="PANTHER" id="PTHR48019">
    <property type="entry name" value="SERUM RESPONSE FACTOR HOMOLOG"/>
    <property type="match status" value="1"/>
</dbReference>
<sequence length="169" mass="19589">TGITKKAKEISILCAAEISLVIFNSNGKMDEFHSHSLINSLKRFHHKCPEKTRLWDPKHEYLHQEIERIKKENSSMKTQLKHLKGEDLNVLQPTELIPIEHALDNGITKLRAKLDNIPRIMEKNGRRIEEENKLLAFKLQQMNANSGRDEYPSSAQMMPFTFSVHPNLH</sequence>
<dbReference type="AlphaFoldDB" id="Q9XF55"/>
<organism evidence="8">
    <name type="scientific">Ranunculus ficaria</name>
    <name type="common">Lesser celandine</name>
    <name type="synonym">Ficaria verna</name>
    <dbReference type="NCBI Taxonomy" id="79245"/>
    <lineage>
        <taxon>Eukaryota</taxon>
        <taxon>Viridiplantae</taxon>
        <taxon>Streptophyta</taxon>
        <taxon>Embryophyta</taxon>
        <taxon>Tracheophyta</taxon>
        <taxon>Spermatophyta</taxon>
        <taxon>Magnoliopsida</taxon>
        <taxon>Ranunculales</taxon>
        <taxon>Ranunculaceae</taxon>
        <taxon>Ranunculoideae</taxon>
        <taxon>Ranunculeae</taxon>
        <taxon>Ficaria</taxon>
    </lineage>
</organism>
<feature type="domain" description="MADS-box" evidence="6">
    <location>
        <begin position="1"/>
        <end position="36"/>
    </location>
</feature>
<keyword evidence="4" id="KW-0804">Transcription</keyword>
<dbReference type="GO" id="GO:0046983">
    <property type="term" value="F:protein dimerization activity"/>
    <property type="evidence" value="ECO:0007669"/>
    <property type="project" value="InterPro"/>
</dbReference>
<dbReference type="InterPro" id="IPR050142">
    <property type="entry name" value="MADS-box/MEF2_TF"/>
</dbReference>
<name>Q9XF55_FICVE</name>
<evidence type="ECO:0000256" key="1">
    <source>
        <dbReference type="ARBA" id="ARBA00004123"/>
    </source>
</evidence>
<comment type="subcellular location">
    <subcellularLocation>
        <location evidence="1">Nucleus</location>
    </subcellularLocation>
</comment>
<dbReference type="Pfam" id="PF00319">
    <property type="entry name" value="SRF-TF"/>
    <property type="match status" value="1"/>
</dbReference>
<dbReference type="Pfam" id="PF01486">
    <property type="entry name" value="K-box"/>
    <property type="match status" value="1"/>
</dbReference>
<dbReference type="SMART" id="SM00432">
    <property type="entry name" value="MADS"/>
    <property type="match status" value="1"/>
</dbReference>